<evidence type="ECO:0000256" key="1">
    <source>
        <dbReference type="SAM" id="MobiDB-lite"/>
    </source>
</evidence>
<evidence type="ECO:0000313" key="3">
    <source>
        <dbReference type="EMBL" id="CAB5219698.1"/>
    </source>
</evidence>
<accession>A0A6J7WS99</accession>
<name>A0A6J7WS99_9CAUD</name>
<gene>
    <name evidence="2" type="ORF">UFOVP113_126</name>
    <name evidence="3" type="ORF">UFOVP225_113</name>
</gene>
<reference evidence="3" key="1">
    <citation type="submission" date="2020-05" db="EMBL/GenBank/DDBJ databases">
        <authorList>
            <person name="Chiriac C."/>
            <person name="Salcher M."/>
            <person name="Ghai R."/>
            <person name="Kavagutti S V."/>
        </authorList>
    </citation>
    <scope>NUCLEOTIDE SEQUENCE</scope>
</reference>
<feature type="compositionally biased region" description="Acidic residues" evidence="1">
    <location>
        <begin position="10"/>
        <end position="20"/>
    </location>
</feature>
<dbReference type="EMBL" id="LR798275">
    <property type="protein sequence ID" value="CAB5219698.1"/>
    <property type="molecule type" value="Genomic_DNA"/>
</dbReference>
<evidence type="ECO:0000313" key="2">
    <source>
        <dbReference type="EMBL" id="CAB4128955.1"/>
    </source>
</evidence>
<feature type="compositionally biased region" description="Basic and acidic residues" evidence="1">
    <location>
        <begin position="61"/>
        <end position="73"/>
    </location>
</feature>
<proteinExistence type="predicted"/>
<dbReference type="EMBL" id="LR796231">
    <property type="protein sequence ID" value="CAB4128955.1"/>
    <property type="molecule type" value="Genomic_DNA"/>
</dbReference>
<organism evidence="3">
    <name type="scientific">uncultured Caudovirales phage</name>
    <dbReference type="NCBI Taxonomy" id="2100421"/>
    <lineage>
        <taxon>Viruses</taxon>
        <taxon>Duplodnaviria</taxon>
        <taxon>Heunggongvirae</taxon>
        <taxon>Uroviricota</taxon>
        <taxon>Caudoviricetes</taxon>
        <taxon>Peduoviridae</taxon>
        <taxon>Maltschvirus</taxon>
        <taxon>Maltschvirus maltsch</taxon>
    </lineage>
</organism>
<feature type="region of interest" description="Disordered" evidence="1">
    <location>
        <begin position="1"/>
        <end position="20"/>
    </location>
</feature>
<sequence>MWPFSKGPSEDDESEQETEYVMDKIPLTTLFRWYMYDMNVEEPNQHVNVFDLTPVSEEGDEKERQESDNRSDQVEPLLPFLNLYANMNAKYIFEMQKADLLDAPGMTESKLRDEAAVIQAFYRQVTFAGLVTSFSSALELGLVKVNGSYTEID</sequence>
<feature type="region of interest" description="Disordered" evidence="1">
    <location>
        <begin position="53"/>
        <end position="73"/>
    </location>
</feature>
<protein>
    <submittedName>
        <fullName evidence="3">Uncharacterized protein</fullName>
    </submittedName>
</protein>